<evidence type="ECO:0000256" key="3">
    <source>
        <dbReference type="ARBA" id="ARBA00039307"/>
    </source>
</evidence>
<feature type="domain" description="Tetratricopeptide repeat protein 5 OB fold" evidence="5">
    <location>
        <begin position="312"/>
        <end position="422"/>
    </location>
</feature>
<organism evidence="6">
    <name type="scientific">Dermatophagoides farinae</name>
    <name type="common">American house dust mite</name>
    <dbReference type="NCBI Taxonomy" id="6954"/>
    <lineage>
        <taxon>Eukaryota</taxon>
        <taxon>Metazoa</taxon>
        <taxon>Ecdysozoa</taxon>
        <taxon>Arthropoda</taxon>
        <taxon>Chelicerata</taxon>
        <taxon>Arachnida</taxon>
        <taxon>Acari</taxon>
        <taxon>Acariformes</taxon>
        <taxon>Sarcoptiformes</taxon>
        <taxon>Astigmata</taxon>
        <taxon>Psoroptidia</taxon>
        <taxon>Analgoidea</taxon>
        <taxon>Pyroglyphidae</taxon>
        <taxon>Dermatophagoidinae</taxon>
        <taxon>Dermatophagoides</taxon>
    </lineage>
</organism>
<sequence>MSTDLEIIRQKITDLYRYRDEYFLKINENEWPQKQAAIEIKIKVICDELEKHSDDVDKAEYYFLKGWLLNIRDQYDSNVFETLTKSIKFRPDNQQAWLELGECYFKKGQLNLARNCFEKVVQMNPMEKRALRNLSIMLRSNRCDSMEEKHQNIVKSIELAKKALEYDVDDYHSWAILGNAYLTLFFMSSIGSRTDLLVRCKSAYQKAINDPIVRTKSDVLFNYSTVLQYDEEFEQAIKCLHDAYRYDPEWLELSNKKQQLLNLFADICQGNKLDRTVIKAKKLASIKEQLQSEESRLKCQFQNEKKFFNGQTKLIDELCEGPNDCLLVCRIVSYIADPHNLFFSSIYITIDSRGHTITLFVYDLVKNKGPRPGDSLLILKPYLRDYRIKFNGQEFQFKALRIVDPLQEMLVNNMPITKDCVAIPTINVTLKSD</sequence>
<dbReference type="Gene3D" id="2.40.50.550">
    <property type="match status" value="1"/>
</dbReference>
<comment type="similarity">
    <text evidence="2">Belongs to the APC3/CDC27 family.</text>
</comment>
<dbReference type="Gene3D" id="1.25.40.10">
    <property type="entry name" value="Tetratricopeptide repeat domain"/>
    <property type="match status" value="1"/>
</dbReference>
<dbReference type="PANTHER" id="PTHR12558">
    <property type="entry name" value="CELL DIVISION CYCLE 16,23,27"/>
    <property type="match status" value="1"/>
</dbReference>
<dbReference type="EMBL" id="SDOV01000002">
    <property type="protein sequence ID" value="KAH7643789.1"/>
    <property type="molecule type" value="Genomic_DNA"/>
</dbReference>
<dbReference type="InterPro" id="IPR038645">
    <property type="entry name" value="TTC5_OB_sf"/>
</dbReference>
<dbReference type="SUPFAM" id="SSF48452">
    <property type="entry name" value="TPR-like"/>
    <property type="match status" value="1"/>
</dbReference>
<evidence type="ECO:0000256" key="2">
    <source>
        <dbReference type="ARBA" id="ARBA00038210"/>
    </source>
</evidence>
<reference evidence="6" key="2">
    <citation type="journal article" date="2021" name="World Allergy Organ. J.">
        <title>Chromosome-level assembly of Dermatophagoides farinae genome and transcriptome reveals two novel allergens Der f 37 and Der f 39.</title>
        <authorList>
            <person name="Chen J."/>
            <person name="Cai Z."/>
            <person name="Fan D."/>
            <person name="Hu J."/>
            <person name="Hou Y."/>
            <person name="He Y."/>
            <person name="Zhang Z."/>
            <person name="Zhao Z."/>
            <person name="Gao P."/>
            <person name="Hu W."/>
            <person name="Sun J."/>
            <person name="Li J."/>
            <person name="Ji K."/>
        </authorList>
    </citation>
    <scope>NUCLEOTIDE SEQUENCE</scope>
    <source>
        <strain evidence="6">JKM2019</strain>
    </source>
</reference>
<protein>
    <recommendedName>
        <fullName evidence="3">Cell division cycle protein 27 homolog</fullName>
    </recommendedName>
</protein>
<keyword evidence="1 4" id="KW-0802">TPR repeat</keyword>
<dbReference type="InterPro" id="IPR011990">
    <property type="entry name" value="TPR-like_helical_dom_sf"/>
</dbReference>
<dbReference type="AlphaFoldDB" id="A0A9D4P548"/>
<reference evidence="6" key="1">
    <citation type="submission" date="2020-06" db="EMBL/GenBank/DDBJ databases">
        <authorList>
            <person name="Ji K."/>
            <person name="Li J."/>
        </authorList>
    </citation>
    <scope>NUCLEOTIDE SEQUENCE</scope>
    <source>
        <strain evidence="6">JKM2019</strain>
        <tissue evidence="6">Whole body</tissue>
    </source>
</reference>
<dbReference type="InterPro" id="IPR032076">
    <property type="entry name" value="TTC5_OB"/>
</dbReference>
<feature type="repeat" description="TPR" evidence="4">
    <location>
        <begin position="94"/>
        <end position="127"/>
    </location>
</feature>
<dbReference type="InterPro" id="IPR019734">
    <property type="entry name" value="TPR_rpt"/>
</dbReference>
<evidence type="ECO:0000256" key="1">
    <source>
        <dbReference type="ARBA" id="ARBA00022803"/>
    </source>
</evidence>
<evidence type="ECO:0000313" key="6">
    <source>
        <dbReference type="EMBL" id="KAH7643789.1"/>
    </source>
</evidence>
<evidence type="ECO:0000259" key="5">
    <source>
        <dbReference type="Pfam" id="PF16669"/>
    </source>
</evidence>
<comment type="caution">
    <text evidence="6">The sequence shown here is derived from an EMBL/GenBank/DDBJ whole genome shotgun (WGS) entry which is preliminary data.</text>
</comment>
<accession>A0A9D4P548</accession>
<dbReference type="SMART" id="SM00028">
    <property type="entry name" value="TPR"/>
    <property type="match status" value="3"/>
</dbReference>
<dbReference type="PROSITE" id="PS50005">
    <property type="entry name" value="TPR"/>
    <property type="match status" value="1"/>
</dbReference>
<dbReference type="Pfam" id="PF16669">
    <property type="entry name" value="TTC5_OB"/>
    <property type="match status" value="1"/>
</dbReference>
<dbReference type="Pfam" id="PF00515">
    <property type="entry name" value="TPR_1"/>
    <property type="match status" value="1"/>
</dbReference>
<evidence type="ECO:0000256" key="4">
    <source>
        <dbReference type="PROSITE-ProRule" id="PRU00339"/>
    </source>
</evidence>
<dbReference type="OrthoDB" id="423589at2759"/>
<dbReference type="PANTHER" id="PTHR12558:SF13">
    <property type="entry name" value="CELL DIVISION CYCLE PROTEIN 27 HOMOLOG"/>
    <property type="match status" value="1"/>
</dbReference>
<dbReference type="Proteomes" id="UP000828236">
    <property type="component" value="Unassembled WGS sequence"/>
</dbReference>
<name>A0A9D4P548_DERFA</name>
<proteinExistence type="inferred from homology"/>
<gene>
    <name evidence="6" type="ORF">HUG17_6151</name>
</gene>